<dbReference type="GO" id="GO:0005789">
    <property type="term" value="C:endoplasmic reticulum membrane"/>
    <property type="evidence" value="ECO:0007669"/>
    <property type="project" value="TreeGrafter"/>
</dbReference>
<evidence type="ECO:0000313" key="13">
    <source>
        <dbReference type="WBParaSite" id="L893_g14038.t1"/>
    </source>
</evidence>
<evidence type="ECO:0000256" key="11">
    <source>
        <dbReference type="RuleBase" id="RU361115"/>
    </source>
</evidence>
<evidence type="ECO:0000256" key="3">
    <source>
        <dbReference type="ARBA" id="ARBA00022516"/>
    </source>
</evidence>
<dbReference type="WBParaSite" id="L893_g14038.t1">
    <property type="protein sequence ID" value="L893_g14038.t1"/>
    <property type="gene ID" value="L893_g14038"/>
</dbReference>
<keyword evidence="5 11" id="KW-0812">Transmembrane</keyword>
<evidence type="ECO:0000256" key="4">
    <source>
        <dbReference type="ARBA" id="ARBA00022679"/>
    </source>
</evidence>
<keyword evidence="4 11" id="KW-0808">Transferase</keyword>
<comment type="subcellular location">
    <subcellularLocation>
        <location evidence="1">Membrane</location>
        <topology evidence="1">Multi-pass membrane protein</topology>
    </subcellularLocation>
</comment>
<evidence type="ECO:0000313" key="12">
    <source>
        <dbReference type="Proteomes" id="UP000095287"/>
    </source>
</evidence>
<dbReference type="GO" id="GO:0034626">
    <property type="term" value="P:fatty acid elongation, polyunsaturated fatty acid"/>
    <property type="evidence" value="ECO:0007669"/>
    <property type="project" value="TreeGrafter"/>
</dbReference>
<dbReference type="GO" id="GO:0009922">
    <property type="term" value="F:fatty acid elongase activity"/>
    <property type="evidence" value="ECO:0007669"/>
    <property type="project" value="UniProtKB-EC"/>
</dbReference>
<evidence type="ECO:0000256" key="6">
    <source>
        <dbReference type="ARBA" id="ARBA00022832"/>
    </source>
</evidence>
<keyword evidence="3 11" id="KW-0444">Lipid biosynthesis</keyword>
<dbReference type="GO" id="GO:0042761">
    <property type="term" value="P:very long-chain fatty acid biosynthetic process"/>
    <property type="evidence" value="ECO:0007669"/>
    <property type="project" value="TreeGrafter"/>
</dbReference>
<keyword evidence="8 11" id="KW-0443">Lipid metabolism</keyword>
<evidence type="ECO:0000256" key="2">
    <source>
        <dbReference type="ARBA" id="ARBA00005194"/>
    </source>
</evidence>
<dbReference type="GO" id="GO:0019367">
    <property type="term" value="P:fatty acid elongation, saturated fatty acid"/>
    <property type="evidence" value="ECO:0007669"/>
    <property type="project" value="TreeGrafter"/>
</dbReference>
<dbReference type="PANTHER" id="PTHR11157">
    <property type="entry name" value="FATTY ACID ACYL TRANSFERASE-RELATED"/>
    <property type="match status" value="1"/>
</dbReference>
<dbReference type="UniPathway" id="UPA00094"/>
<keyword evidence="12" id="KW-1185">Reference proteome</keyword>
<sequence length="90" mass="10752">MTTSTGHRKQSADFRYSLPFERIDDPIELTLFLQRYWHHTITISALYFLAIKGIQRWMRDRPAYQLQKPLFLWNAALAVFSIIGFLRFSE</sequence>
<evidence type="ECO:0000256" key="5">
    <source>
        <dbReference type="ARBA" id="ARBA00022692"/>
    </source>
</evidence>
<keyword evidence="6 11" id="KW-0276">Fatty acid metabolism</keyword>
<evidence type="ECO:0000256" key="1">
    <source>
        <dbReference type="ARBA" id="ARBA00004141"/>
    </source>
</evidence>
<keyword evidence="10 11" id="KW-0275">Fatty acid biosynthesis</keyword>
<comment type="caution">
    <text evidence="11">Lacks conserved residue(s) required for the propagation of feature annotation.</text>
</comment>
<evidence type="ECO:0000256" key="10">
    <source>
        <dbReference type="ARBA" id="ARBA00023160"/>
    </source>
</evidence>
<reference evidence="13" key="1">
    <citation type="submission" date="2016-11" db="UniProtKB">
        <authorList>
            <consortium name="WormBaseParasite"/>
        </authorList>
    </citation>
    <scope>IDENTIFICATION</scope>
</reference>
<dbReference type="EC" id="2.3.1.199" evidence="11"/>
<protein>
    <recommendedName>
        <fullName evidence="11">Elongation of very long chain fatty acids protein</fullName>
        <ecNumber evidence="11">2.3.1.199</ecNumber>
    </recommendedName>
    <alternativeName>
        <fullName evidence="11">Very-long-chain 3-oxoacyl-CoA synthase</fullName>
    </alternativeName>
</protein>
<organism evidence="12 13">
    <name type="scientific">Steinernema glaseri</name>
    <dbReference type="NCBI Taxonomy" id="37863"/>
    <lineage>
        <taxon>Eukaryota</taxon>
        <taxon>Metazoa</taxon>
        <taxon>Ecdysozoa</taxon>
        <taxon>Nematoda</taxon>
        <taxon>Chromadorea</taxon>
        <taxon>Rhabditida</taxon>
        <taxon>Tylenchina</taxon>
        <taxon>Panagrolaimomorpha</taxon>
        <taxon>Strongyloidoidea</taxon>
        <taxon>Steinernematidae</taxon>
        <taxon>Steinernema</taxon>
    </lineage>
</organism>
<keyword evidence="9 11" id="KW-0472">Membrane</keyword>
<dbReference type="GO" id="GO:0030148">
    <property type="term" value="P:sphingolipid biosynthetic process"/>
    <property type="evidence" value="ECO:0007669"/>
    <property type="project" value="TreeGrafter"/>
</dbReference>
<dbReference type="Proteomes" id="UP000095287">
    <property type="component" value="Unplaced"/>
</dbReference>
<dbReference type="GO" id="GO:0034625">
    <property type="term" value="P:fatty acid elongation, monounsaturated fatty acid"/>
    <property type="evidence" value="ECO:0007669"/>
    <property type="project" value="TreeGrafter"/>
</dbReference>
<proteinExistence type="inferred from homology"/>
<dbReference type="Pfam" id="PF01151">
    <property type="entry name" value="ELO"/>
    <property type="match status" value="1"/>
</dbReference>
<dbReference type="AlphaFoldDB" id="A0A1I7Y9K5"/>
<comment type="catalytic activity">
    <reaction evidence="11">
        <text>a very-long-chain acyl-CoA + malonyl-CoA + H(+) = a very-long-chain 3-oxoacyl-CoA + CO2 + CoA</text>
        <dbReference type="Rhea" id="RHEA:32727"/>
        <dbReference type="ChEBI" id="CHEBI:15378"/>
        <dbReference type="ChEBI" id="CHEBI:16526"/>
        <dbReference type="ChEBI" id="CHEBI:57287"/>
        <dbReference type="ChEBI" id="CHEBI:57384"/>
        <dbReference type="ChEBI" id="CHEBI:90725"/>
        <dbReference type="ChEBI" id="CHEBI:90736"/>
        <dbReference type="EC" id="2.3.1.199"/>
    </reaction>
</comment>
<dbReference type="InterPro" id="IPR002076">
    <property type="entry name" value="ELO_fam"/>
</dbReference>
<accession>A0A1I7Y9K5</accession>
<evidence type="ECO:0000256" key="8">
    <source>
        <dbReference type="ARBA" id="ARBA00023098"/>
    </source>
</evidence>
<comment type="similarity">
    <text evidence="11">Belongs to the ELO family.</text>
</comment>
<evidence type="ECO:0000256" key="7">
    <source>
        <dbReference type="ARBA" id="ARBA00022989"/>
    </source>
</evidence>
<keyword evidence="7 11" id="KW-1133">Transmembrane helix</keyword>
<comment type="pathway">
    <text evidence="2">Lipid metabolism; fatty acid biosynthesis.</text>
</comment>
<evidence type="ECO:0000256" key="9">
    <source>
        <dbReference type="ARBA" id="ARBA00023136"/>
    </source>
</evidence>
<name>A0A1I7Y9K5_9BILA</name>
<dbReference type="PANTHER" id="PTHR11157:SF156">
    <property type="entry name" value="FATTY ACID ELONGATION PROTEIN 4-RELATED"/>
    <property type="match status" value="1"/>
</dbReference>
<feature type="transmembrane region" description="Helical" evidence="11">
    <location>
        <begin position="70"/>
        <end position="88"/>
    </location>
</feature>